<comment type="caution">
    <text evidence="3">The sequence shown here is derived from an EMBL/GenBank/DDBJ whole genome shotgun (WGS) entry which is preliminary data.</text>
</comment>
<feature type="compositionally biased region" description="Basic and acidic residues" evidence="1">
    <location>
        <begin position="55"/>
        <end position="65"/>
    </location>
</feature>
<protein>
    <recommendedName>
        <fullName evidence="2">GED domain-containing protein</fullName>
    </recommendedName>
</protein>
<evidence type="ECO:0000313" key="3">
    <source>
        <dbReference type="EMBL" id="KAK0301568.1"/>
    </source>
</evidence>
<evidence type="ECO:0000259" key="2">
    <source>
        <dbReference type="PROSITE" id="PS51388"/>
    </source>
</evidence>
<feature type="domain" description="GED" evidence="2">
    <location>
        <begin position="1"/>
        <end position="47"/>
    </location>
</feature>
<organism evidence="3 4">
    <name type="scientific">Friedmanniomyces endolithicus</name>
    <dbReference type="NCBI Taxonomy" id="329885"/>
    <lineage>
        <taxon>Eukaryota</taxon>
        <taxon>Fungi</taxon>
        <taxon>Dikarya</taxon>
        <taxon>Ascomycota</taxon>
        <taxon>Pezizomycotina</taxon>
        <taxon>Dothideomycetes</taxon>
        <taxon>Dothideomycetidae</taxon>
        <taxon>Mycosphaerellales</taxon>
        <taxon>Teratosphaeriaceae</taxon>
        <taxon>Friedmanniomyces</taxon>
    </lineage>
</organism>
<name>A0AAN6F4Y5_9PEZI</name>
<evidence type="ECO:0000256" key="1">
    <source>
        <dbReference type="SAM" id="MobiDB-lite"/>
    </source>
</evidence>
<sequence>MGLEDDMVQKIAAENQDSVIERTRTQEKVRILEDGLRTLNRYRRSKHQESEIIGRNDLDDCETHGTNDPGLPTPISEDVHNAVHDALQEDKHFVRTAGPQETTLDVPNGWSGFQSSRKIAAKPQKKSIKTRVAMFDDNALGERE</sequence>
<proteinExistence type="predicted"/>
<dbReference type="EMBL" id="JASUXU010000374">
    <property type="protein sequence ID" value="KAK0301568.1"/>
    <property type="molecule type" value="Genomic_DNA"/>
</dbReference>
<reference evidence="3" key="1">
    <citation type="submission" date="2021-12" db="EMBL/GenBank/DDBJ databases">
        <title>Black yeast isolated from Biological Soil Crust.</title>
        <authorList>
            <person name="Kurbessoian T."/>
        </authorList>
    </citation>
    <scope>NUCLEOTIDE SEQUENCE</scope>
    <source>
        <strain evidence="3">CCFEE 5208</strain>
    </source>
</reference>
<dbReference type="PROSITE" id="PS51388">
    <property type="entry name" value="GED"/>
    <property type="match status" value="1"/>
</dbReference>
<evidence type="ECO:0000313" key="4">
    <source>
        <dbReference type="Proteomes" id="UP001168146"/>
    </source>
</evidence>
<accession>A0AAN6F4Y5</accession>
<gene>
    <name evidence="3" type="ORF">LTR82_018243</name>
</gene>
<dbReference type="InterPro" id="IPR020850">
    <property type="entry name" value="GED_dom"/>
</dbReference>
<feature type="region of interest" description="Disordered" evidence="1">
    <location>
        <begin position="55"/>
        <end position="74"/>
    </location>
</feature>
<dbReference type="Proteomes" id="UP001168146">
    <property type="component" value="Unassembled WGS sequence"/>
</dbReference>
<dbReference type="AlphaFoldDB" id="A0AAN6F4Y5"/>